<proteinExistence type="predicted"/>
<evidence type="ECO:0000256" key="1">
    <source>
        <dbReference type="SAM" id="MobiDB-lite"/>
    </source>
</evidence>
<evidence type="ECO:0000313" key="3">
    <source>
        <dbReference type="Proteomes" id="UP000230233"/>
    </source>
</evidence>
<gene>
    <name evidence="2" type="primary">Cnig_chr_I.g719</name>
    <name evidence="2" type="ORF">B9Z55_000719</name>
</gene>
<protein>
    <submittedName>
        <fullName evidence="2">Uncharacterized protein</fullName>
    </submittedName>
</protein>
<comment type="caution">
    <text evidence="2">The sequence shown here is derived from an EMBL/GenBank/DDBJ whole genome shotgun (WGS) entry which is preliminary data.</text>
</comment>
<sequence>MRFIVLNFRKLKTMELEDELKENFGIKIEFKNSPIVLDSMKKRHSLEFIWIRYKCDDLQEDDEQTEIVEEDEAEELEDEEDDVYEEDYFNFGDDFDDFGDEFEYRR</sequence>
<reference evidence="3" key="1">
    <citation type="submission" date="2017-10" db="EMBL/GenBank/DDBJ databases">
        <title>Rapid genome shrinkage in a self-fertile nematode reveals novel sperm competition proteins.</title>
        <authorList>
            <person name="Yin D."/>
            <person name="Schwarz E.M."/>
            <person name="Thomas C.G."/>
            <person name="Felde R.L."/>
            <person name="Korf I.F."/>
            <person name="Cutter A.D."/>
            <person name="Schartner C.M."/>
            <person name="Ralston E.J."/>
            <person name="Meyer B.J."/>
            <person name="Haag E.S."/>
        </authorList>
    </citation>
    <scope>NUCLEOTIDE SEQUENCE [LARGE SCALE GENOMIC DNA]</scope>
    <source>
        <strain evidence="3">JU1422</strain>
    </source>
</reference>
<dbReference type="EMBL" id="PDUG01000001">
    <property type="protein sequence ID" value="PIC55446.1"/>
    <property type="molecule type" value="Genomic_DNA"/>
</dbReference>
<accession>A0A2G5VV57</accession>
<dbReference type="Proteomes" id="UP000230233">
    <property type="component" value="Chromosome I"/>
</dbReference>
<organism evidence="2 3">
    <name type="scientific">Caenorhabditis nigoni</name>
    <dbReference type="NCBI Taxonomy" id="1611254"/>
    <lineage>
        <taxon>Eukaryota</taxon>
        <taxon>Metazoa</taxon>
        <taxon>Ecdysozoa</taxon>
        <taxon>Nematoda</taxon>
        <taxon>Chromadorea</taxon>
        <taxon>Rhabditida</taxon>
        <taxon>Rhabditina</taxon>
        <taxon>Rhabditomorpha</taxon>
        <taxon>Rhabditoidea</taxon>
        <taxon>Rhabditidae</taxon>
        <taxon>Peloderinae</taxon>
        <taxon>Caenorhabditis</taxon>
    </lineage>
</organism>
<keyword evidence="3" id="KW-1185">Reference proteome</keyword>
<dbReference type="AlphaFoldDB" id="A0A2G5VV57"/>
<name>A0A2G5VV57_9PELO</name>
<evidence type="ECO:0000313" key="2">
    <source>
        <dbReference type="EMBL" id="PIC55446.1"/>
    </source>
</evidence>
<feature type="region of interest" description="Disordered" evidence="1">
    <location>
        <begin position="61"/>
        <end position="81"/>
    </location>
</feature>